<protein>
    <submittedName>
        <fullName evidence="2">SAM-dependent methyltransferase</fullName>
    </submittedName>
</protein>
<dbReference type="Proteomes" id="UP001296993">
    <property type="component" value="Unassembled WGS sequence"/>
</dbReference>
<dbReference type="Gene3D" id="3.40.50.150">
    <property type="entry name" value="Vaccinia Virus protein VP39"/>
    <property type="match status" value="1"/>
</dbReference>
<keyword evidence="3" id="KW-1185">Reference proteome</keyword>
<dbReference type="SUPFAM" id="SSF53335">
    <property type="entry name" value="S-adenosyl-L-methionine-dependent methyltransferases"/>
    <property type="match status" value="1"/>
</dbReference>
<evidence type="ECO:0000313" key="2">
    <source>
        <dbReference type="EMBL" id="MBP2385845.1"/>
    </source>
</evidence>
<sequence length="299" mass="32715">MKQIEIAFDLGIDSSAMSDSRIAIDWESARASNRENWEDRVPLHETAYAISDLDDPDHLTGVIRTDLTALAPFLPNGTVSGLDVCHLQCHIGTDTLSLARAGARVTGVDFSPSALESAAGLAGRLGLEATWVETDVLEARAAVESDFDLVYTSIGTITWLPDLDRWAAQVAGLLRAGGTFYMRDGHPALYAIDEHADGLQLRYPYFGNGQAQVWDDESTYAGDGKVAHPRTFQWAHPISEILNSLIGAGLQILRLDEGTTLPWKFSPRMIEVPDGFAWPESERDLVPCTYTIIARKTGK</sequence>
<reference evidence="2 3" key="1">
    <citation type="submission" date="2021-03" db="EMBL/GenBank/DDBJ databases">
        <title>Sequencing the genomes of 1000 actinobacteria strains.</title>
        <authorList>
            <person name="Klenk H.-P."/>
        </authorList>
    </citation>
    <scope>NUCLEOTIDE SEQUENCE [LARGE SCALE GENOMIC DNA]</scope>
    <source>
        <strain evidence="2 3">DSM 15797</strain>
    </source>
</reference>
<feature type="domain" description="Methyltransferase type 12" evidence="1">
    <location>
        <begin position="87"/>
        <end position="180"/>
    </location>
</feature>
<organism evidence="2 3">
    <name type="scientific">Paeniglutamicibacter kerguelensis</name>
    <dbReference type="NCBI Taxonomy" id="254788"/>
    <lineage>
        <taxon>Bacteria</taxon>
        <taxon>Bacillati</taxon>
        <taxon>Actinomycetota</taxon>
        <taxon>Actinomycetes</taxon>
        <taxon>Micrococcales</taxon>
        <taxon>Micrococcaceae</taxon>
        <taxon>Paeniglutamicibacter</taxon>
    </lineage>
</organism>
<keyword evidence="2" id="KW-0808">Transferase</keyword>
<dbReference type="RefSeq" id="WP_245356616.1">
    <property type="nucleotide sequence ID" value="NZ_BAAAJY010000003.1"/>
</dbReference>
<dbReference type="GO" id="GO:0008168">
    <property type="term" value="F:methyltransferase activity"/>
    <property type="evidence" value="ECO:0007669"/>
    <property type="project" value="UniProtKB-KW"/>
</dbReference>
<accession>A0ABS4XBJ5</accession>
<gene>
    <name evidence="2" type="ORF">JOF47_001356</name>
</gene>
<comment type="caution">
    <text evidence="2">The sequence shown here is derived from an EMBL/GenBank/DDBJ whole genome shotgun (WGS) entry which is preliminary data.</text>
</comment>
<evidence type="ECO:0000259" key="1">
    <source>
        <dbReference type="Pfam" id="PF08242"/>
    </source>
</evidence>
<evidence type="ECO:0000313" key="3">
    <source>
        <dbReference type="Proteomes" id="UP001296993"/>
    </source>
</evidence>
<name>A0ABS4XBJ5_9MICC</name>
<dbReference type="CDD" id="cd02440">
    <property type="entry name" value="AdoMet_MTases"/>
    <property type="match status" value="1"/>
</dbReference>
<dbReference type="InterPro" id="IPR013217">
    <property type="entry name" value="Methyltransf_12"/>
</dbReference>
<dbReference type="EMBL" id="JAGIOF010000001">
    <property type="protein sequence ID" value="MBP2385845.1"/>
    <property type="molecule type" value="Genomic_DNA"/>
</dbReference>
<keyword evidence="2" id="KW-0489">Methyltransferase</keyword>
<proteinExistence type="predicted"/>
<dbReference type="Pfam" id="PF08242">
    <property type="entry name" value="Methyltransf_12"/>
    <property type="match status" value="1"/>
</dbReference>
<dbReference type="GO" id="GO:0032259">
    <property type="term" value="P:methylation"/>
    <property type="evidence" value="ECO:0007669"/>
    <property type="project" value="UniProtKB-KW"/>
</dbReference>
<dbReference type="InterPro" id="IPR029063">
    <property type="entry name" value="SAM-dependent_MTases_sf"/>
</dbReference>